<comment type="caution">
    <text evidence="2">The sequence shown here is derived from an EMBL/GenBank/DDBJ whole genome shotgun (WGS) entry which is preliminary data.</text>
</comment>
<gene>
    <name evidence="2" type="ORF">L0664_12615</name>
</gene>
<organism evidence="2 3">
    <name type="scientific">Octadecabacter dasysiphoniae</name>
    <dbReference type="NCBI Taxonomy" id="2909341"/>
    <lineage>
        <taxon>Bacteria</taxon>
        <taxon>Pseudomonadati</taxon>
        <taxon>Pseudomonadota</taxon>
        <taxon>Alphaproteobacteria</taxon>
        <taxon>Rhodobacterales</taxon>
        <taxon>Roseobacteraceae</taxon>
        <taxon>Octadecabacter</taxon>
    </lineage>
</organism>
<reference evidence="2 3" key="1">
    <citation type="submission" date="2022-01" db="EMBL/GenBank/DDBJ databases">
        <title>Octadecabacter sp. nov., isolated from a marine alga.</title>
        <authorList>
            <person name="Jin M.S."/>
            <person name="Kim H.M."/>
            <person name="Han D.M."/>
            <person name="Jung J.J."/>
            <person name="Jeon C.O."/>
        </authorList>
    </citation>
    <scope>NUCLEOTIDE SEQUENCE [LARGE SCALE GENOMIC DNA]</scope>
    <source>
        <strain evidence="2 3">G9-8</strain>
    </source>
</reference>
<evidence type="ECO:0000256" key="1">
    <source>
        <dbReference type="SAM" id="Phobius"/>
    </source>
</evidence>
<evidence type="ECO:0000313" key="3">
    <source>
        <dbReference type="Proteomes" id="UP001200557"/>
    </source>
</evidence>
<dbReference type="Proteomes" id="UP001200557">
    <property type="component" value="Unassembled WGS sequence"/>
</dbReference>
<evidence type="ECO:0000313" key="2">
    <source>
        <dbReference type="EMBL" id="MCF2871913.1"/>
    </source>
</evidence>
<name>A0ABS9CXE5_9RHOB</name>
<sequence length="188" mass="21017">MMFGIKTIGKFLRLFRRKEDGGPSIEFVLVFMPFMVITVSGFELGLLMTRHVMMERGVDIAVRDVRLNTGVPIDETEFKRMVCNGAGLLGDDCMTKVRLEMVSVNMWDQSSVGASAMPREASCTDVAQPFLPARNFVNGTPNEMMIVRACGLFTPMLPEFALGYFLSRMRTDGFYPLVSTTAFVMEPV</sequence>
<feature type="transmembrane region" description="Helical" evidence="1">
    <location>
        <begin position="27"/>
        <end position="47"/>
    </location>
</feature>
<dbReference type="EMBL" id="JAKGAQ010000003">
    <property type="protein sequence ID" value="MCF2871913.1"/>
    <property type="molecule type" value="Genomic_DNA"/>
</dbReference>
<accession>A0ABS9CXE5</accession>
<proteinExistence type="predicted"/>
<keyword evidence="1" id="KW-0812">Transmembrane</keyword>
<dbReference type="RefSeq" id="WP_235226247.1">
    <property type="nucleotide sequence ID" value="NZ_JAKGAQ010000003.1"/>
</dbReference>
<keyword evidence="1" id="KW-1133">Transmembrane helix</keyword>
<keyword evidence="1" id="KW-0472">Membrane</keyword>
<protein>
    <submittedName>
        <fullName evidence="2">Pilus assembly protein</fullName>
    </submittedName>
</protein>
<keyword evidence="3" id="KW-1185">Reference proteome</keyword>